<keyword evidence="2" id="KW-1185">Reference proteome</keyword>
<reference evidence="2" key="1">
    <citation type="submission" date="2019-07" db="EMBL/GenBank/DDBJ databases">
        <title>De Novo Assembly of kiwifruit Actinidia rufa.</title>
        <authorList>
            <person name="Sugita-Konishi S."/>
            <person name="Sato K."/>
            <person name="Mori E."/>
            <person name="Abe Y."/>
            <person name="Kisaki G."/>
            <person name="Hamano K."/>
            <person name="Suezawa K."/>
            <person name="Otani M."/>
            <person name="Fukuda T."/>
            <person name="Manabe T."/>
            <person name="Gomi K."/>
            <person name="Tabuchi M."/>
            <person name="Akimitsu K."/>
            <person name="Kataoka I."/>
        </authorList>
    </citation>
    <scope>NUCLEOTIDE SEQUENCE [LARGE SCALE GENOMIC DNA]</scope>
    <source>
        <strain evidence="2">cv. Fuchu</strain>
    </source>
</reference>
<dbReference type="Proteomes" id="UP000585474">
    <property type="component" value="Unassembled WGS sequence"/>
</dbReference>
<name>A0A7J0DI81_9ERIC</name>
<proteinExistence type="predicted"/>
<dbReference type="EMBL" id="BJWL01000215">
    <property type="protein sequence ID" value="GFS34735.1"/>
    <property type="molecule type" value="Genomic_DNA"/>
</dbReference>
<organism evidence="1 2">
    <name type="scientific">Actinidia rufa</name>
    <dbReference type="NCBI Taxonomy" id="165716"/>
    <lineage>
        <taxon>Eukaryota</taxon>
        <taxon>Viridiplantae</taxon>
        <taxon>Streptophyta</taxon>
        <taxon>Embryophyta</taxon>
        <taxon>Tracheophyta</taxon>
        <taxon>Spermatophyta</taxon>
        <taxon>Magnoliopsida</taxon>
        <taxon>eudicotyledons</taxon>
        <taxon>Gunneridae</taxon>
        <taxon>Pentapetalae</taxon>
        <taxon>asterids</taxon>
        <taxon>Ericales</taxon>
        <taxon>Actinidiaceae</taxon>
        <taxon>Actinidia</taxon>
    </lineage>
</organism>
<gene>
    <name evidence="1" type="ORF">Acr_00g0035650</name>
</gene>
<dbReference type="AlphaFoldDB" id="A0A7J0DI81"/>
<accession>A0A7J0DI81</accession>
<evidence type="ECO:0000313" key="2">
    <source>
        <dbReference type="Proteomes" id="UP000585474"/>
    </source>
</evidence>
<dbReference type="OrthoDB" id="1742531at2759"/>
<protein>
    <submittedName>
        <fullName evidence="1">Uncharacterized protein</fullName>
    </submittedName>
</protein>
<evidence type="ECO:0000313" key="1">
    <source>
        <dbReference type="EMBL" id="GFS34735.1"/>
    </source>
</evidence>
<sequence>MTDRRSVTLTEWRNSKSFQGKQEDVVGKEDWRAILIEGECPDRGELLSDMGPVVLVRRVDKGSNHCTEVRKAIAGVLGGSVMVLGGYGANVHREAQRKETKSILKSCTAKGAATQKRVSFALDLISGGVVSSCAHKGGEMEPR</sequence>
<comment type="caution">
    <text evidence="1">The sequence shown here is derived from an EMBL/GenBank/DDBJ whole genome shotgun (WGS) entry which is preliminary data.</text>
</comment>